<proteinExistence type="predicted"/>
<name>A0A5C6ZE40_9FLAO</name>
<comment type="caution">
    <text evidence="1">The sequence shown here is derived from an EMBL/GenBank/DDBJ whole genome shotgun (WGS) entry which is preliminary data.</text>
</comment>
<accession>A0A5C6ZE40</accession>
<sequence length="135" mass="15513">MTSQYVFIDLDAPNGYWFSIFADNEVLNKSIRIERILSDIPLEEGVYTFGNNENGVLNANYGFVGDIVWNDDGTGYQPVFNYNTTTQTAGELNIIKLDEEEQILSGTFWFDCVDSEGNVIEIRDGRFDLKYKNYY</sequence>
<gene>
    <name evidence="1" type="ORF">ESY86_14195</name>
</gene>
<keyword evidence="2" id="KW-1185">Reference proteome</keyword>
<evidence type="ECO:0000313" key="1">
    <source>
        <dbReference type="EMBL" id="TXD88036.1"/>
    </source>
</evidence>
<dbReference type="RefSeq" id="WP_147087254.1">
    <property type="nucleotide sequence ID" value="NZ_VORM01000016.1"/>
</dbReference>
<dbReference type="Proteomes" id="UP000321578">
    <property type="component" value="Unassembled WGS sequence"/>
</dbReference>
<evidence type="ECO:0000313" key="2">
    <source>
        <dbReference type="Proteomes" id="UP000321578"/>
    </source>
</evidence>
<organism evidence="1 2">
    <name type="scientific">Subsaximicrobium wynnwilliamsii</name>
    <dbReference type="NCBI Taxonomy" id="291179"/>
    <lineage>
        <taxon>Bacteria</taxon>
        <taxon>Pseudomonadati</taxon>
        <taxon>Bacteroidota</taxon>
        <taxon>Flavobacteriia</taxon>
        <taxon>Flavobacteriales</taxon>
        <taxon>Flavobacteriaceae</taxon>
        <taxon>Subsaximicrobium</taxon>
    </lineage>
</organism>
<dbReference type="EMBL" id="VORO01000017">
    <property type="protein sequence ID" value="TXD88036.1"/>
    <property type="molecule type" value="Genomic_DNA"/>
</dbReference>
<reference evidence="1 2" key="1">
    <citation type="submission" date="2019-08" db="EMBL/GenBank/DDBJ databases">
        <title>Genomes of Subsaximicrobium wynnwilliamsii strains.</title>
        <authorList>
            <person name="Bowman J.P."/>
        </authorList>
    </citation>
    <scope>NUCLEOTIDE SEQUENCE [LARGE SCALE GENOMIC DNA]</scope>
    <source>
        <strain evidence="1 2">2-80-2</strain>
    </source>
</reference>
<protein>
    <submittedName>
        <fullName evidence="1">Uncharacterized protein</fullName>
    </submittedName>
</protein>
<dbReference type="OrthoDB" id="881763at2"/>
<dbReference type="AlphaFoldDB" id="A0A5C6ZE40"/>